<name>A0A8K0QWL6_9PLEO</name>
<dbReference type="Proteomes" id="UP000813461">
    <property type="component" value="Unassembled WGS sequence"/>
</dbReference>
<evidence type="ECO:0000313" key="2">
    <source>
        <dbReference type="Proteomes" id="UP000813461"/>
    </source>
</evidence>
<sequence length="91" mass="9996">MIQLYKFLPSAVVTLSMLPTLSLQLHRSLSTPTVFYALVYVVLFQIHACCCACIETSAHCSKQSICPSLLFNLAVVDALSGRAKTGLVYRE</sequence>
<keyword evidence="2" id="KW-1185">Reference proteome</keyword>
<protein>
    <submittedName>
        <fullName evidence="1">Uncharacterized protein</fullName>
    </submittedName>
</protein>
<reference evidence="1" key="1">
    <citation type="journal article" date="2021" name="Nat. Commun.">
        <title>Genetic determinants of endophytism in the Arabidopsis root mycobiome.</title>
        <authorList>
            <person name="Mesny F."/>
            <person name="Miyauchi S."/>
            <person name="Thiergart T."/>
            <person name="Pickel B."/>
            <person name="Atanasova L."/>
            <person name="Karlsson M."/>
            <person name="Huettel B."/>
            <person name="Barry K.W."/>
            <person name="Haridas S."/>
            <person name="Chen C."/>
            <person name="Bauer D."/>
            <person name="Andreopoulos W."/>
            <person name="Pangilinan J."/>
            <person name="LaButti K."/>
            <person name="Riley R."/>
            <person name="Lipzen A."/>
            <person name="Clum A."/>
            <person name="Drula E."/>
            <person name="Henrissat B."/>
            <person name="Kohler A."/>
            <person name="Grigoriev I.V."/>
            <person name="Martin F.M."/>
            <person name="Hacquard S."/>
        </authorList>
    </citation>
    <scope>NUCLEOTIDE SEQUENCE</scope>
    <source>
        <strain evidence="1">MPI-SDFR-AT-0120</strain>
    </source>
</reference>
<dbReference type="EMBL" id="JAGMVJ010000024">
    <property type="protein sequence ID" value="KAH7071739.1"/>
    <property type="molecule type" value="Genomic_DNA"/>
</dbReference>
<evidence type="ECO:0000313" key="1">
    <source>
        <dbReference type="EMBL" id="KAH7071739.1"/>
    </source>
</evidence>
<accession>A0A8K0QWL6</accession>
<proteinExistence type="predicted"/>
<organism evidence="1 2">
    <name type="scientific">Paraphoma chrysanthemicola</name>
    <dbReference type="NCBI Taxonomy" id="798071"/>
    <lineage>
        <taxon>Eukaryota</taxon>
        <taxon>Fungi</taxon>
        <taxon>Dikarya</taxon>
        <taxon>Ascomycota</taxon>
        <taxon>Pezizomycotina</taxon>
        <taxon>Dothideomycetes</taxon>
        <taxon>Pleosporomycetidae</taxon>
        <taxon>Pleosporales</taxon>
        <taxon>Pleosporineae</taxon>
        <taxon>Phaeosphaeriaceae</taxon>
        <taxon>Paraphoma</taxon>
    </lineage>
</organism>
<dbReference type="AlphaFoldDB" id="A0A8K0QWL6"/>
<gene>
    <name evidence="1" type="ORF">FB567DRAFT_209872</name>
</gene>
<comment type="caution">
    <text evidence="1">The sequence shown here is derived from an EMBL/GenBank/DDBJ whole genome shotgun (WGS) entry which is preliminary data.</text>
</comment>